<keyword evidence="1" id="KW-0732">Signal</keyword>
<gene>
    <name evidence="2" type="ORF">SAMN04488028_1011257</name>
</gene>
<dbReference type="AlphaFoldDB" id="A0A1M6M7A1"/>
<feature type="chain" id="PRO_5012861654" evidence="1">
    <location>
        <begin position="20"/>
        <end position="348"/>
    </location>
</feature>
<name>A0A1M6M7A1_REIAG</name>
<dbReference type="InterPro" id="IPR032774">
    <property type="entry name" value="WG_beta_rep"/>
</dbReference>
<dbReference type="Proteomes" id="UP000184474">
    <property type="component" value="Unassembled WGS sequence"/>
</dbReference>
<dbReference type="Pfam" id="PF14903">
    <property type="entry name" value="WG_beta_rep"/>
    <property type="match status" value="5"/>
</dbReference>
<accession>A0A1M6M7A1</accession>
<reference evidence="3" key="1">
    <citation type="submission" date="2016-11" db="EMBL/GenBank/DDBJ databases">
        <authorList>
            <person name="Varghese N."/>
            <person name="Submissions S."/>
        </authorList>
    </citation>
    <scope>NUCLEOTIDE SEQUENCE [LARGE SCALE GENOMIC DNA]</scope>
    <source>
        <strain evidence="3">DSM 26134</strain>
    </source>
</reference>
<dbReference type="EMBL" id="FRAA01000001">
    <property type="protein sequence ID" value="SHJ79270.1"/>
    <property type="molecule type" value="Genomic_DNA"/>
</dbReference>
<feature type="signal peptide" evidence="1">
    <location>
        <begin position="1"/>
        <end position="19"/>
    </location>
</feature>
<protein>
    <submittedName>
        <fullName evidence="2">WG containing repeat-containing protein</fullName>
    </submittedName>
</protein>
<proteinExistence type="predicted"/>
<dbReference type="STRING" id="156994.SAMN04488028_1011257"/>
<sequence>MKRVLSLSIVLLLAVQSFAQTYIALVKPDGSKTWGYTTSNGEMIIKPISKRCVEFSEEGLALYYEKPNFKIINIQGEIIPSEIKEYRVVELFGFGMKGYSNGLLAINDDGKWGYLDTEGKTVITPQYDKVSVFTNDKAIARKDDKFFILDISGSETKVDIPGLIDLDPFEGDGLAPYRLEDKTWGFINADGTVAIKAQFGSVGYFSDGLAWARGTSGLIGFIDTSGQWVIEPQFQSAKEFDPSSGLARIKRNDQWGYTNKSGEIIRINDTEKWEDFSDGLALGRKNDKFGFFDVSGQWAIEPQYDGARSFYNGFAAVKKGDLWGYINTKGEWVIEPKFSGVKDFQKIN</sequence>
<evidence type="ECO:0000313" key="3">
    <source>
        <dbReference type="Proteomes" id="UP000184474"/>
    </source>
</evidence>
<evidence type="ECO:0000313" key="2">
    <source>
        <dbReference type="EMBL" id="SHJ79270.1"/>
    </source>
</evidence>
<keyword evidence="3" id="KW-1185">Reference proteome</keyword>
<dbReference type="SUPFAM" id="SSF69360">
    <property type="entry name" value="Cell wall binding repeat"/>
    <property type="match status" value="1"/>
</dbReference>
<organism evidence="2 3">
    <name type="scientific">Reichenbachiella agariperforans</name>
    <dbReference type="NCBI Taxonomy" id="156994"/>
    <lineage>
        <taxon>Bacteria</taxon>
        <taxon>Pseudomonadati</taxon>
        <taxon>Bacteroidota</taxon>
        <taxon>Cytophagia</taxon>
        <taxon>Cytophagales</taxon>
        <taxon>Reichenbachiellaceae</taxon>
        <taxon>Reichenbachiella</taxon>
    </lineage>
</organism>
<evidence type="ECO:0000256" key="1">
    <source>
        <dbReference type="SAM" id="SignalP"/>
    </source>
</evidence>
<dbReference type="PANTHER" id="PTHR37841">
    <property type="entry name" value="GLR2918 PROTEIN"/>
    <property type="match status" value="1"/>
</dbReference>
<dbReference type="RefSeq" id="WP_073120422.1">
    <property type="nucleotide sequence ID" value="NZ_FRAA01000001.1"/>
</dbReference>
<dbReference type="PANTHER" id="PTHR37841:SF1">
    <property type="entry name" value="DUF3298 DOMAIN-CONTAINING PROTEIN"/>
    <property type="match status" value="1"/>
</dbReference>